<evidence type="ECO:0000256" key="1">
    <source>
        <dbReference type="ARBA" id="ARBA00004167"/>
    </source>
</evidence>
<evidence type="ECO:0000256" key="2">
    <source>
        <dbReference type="ARBA" id="ARBA00022692"/>
    </source>
</evidence>
<name>A0A517QY76_9PLAN</name>
<feature type="transmembrane region" description="Helical" evidence="5">
    <location>
        <begin position="20"/>
        <end position="42"/>
    </location>
</feature>
<evidence type="ECO:0000313" key="7">
    <source>
        <dbReference type="Proteomes" id="UP000317318"/>
    </source>
</evidence>
<dbReference type="KEGG" id="svp:Pan189_09790"/>
<organism evidence="6 7">
    <name type="scientific">Stratiformator vulcanicus</name>
    <dbReference type="NCBI Taxonomy" id="2527980"/>
    <lineage>
        <taxon>Bacteria</taxon>
        <taxon>Pseudomonadati</taxon>
        <taxon>Planctomycetota</taxon>
        <taxon>Planctomycetia</taxon>
        <taxon>Planctomycetales</taxon>
        <taxon>Planctomycetaceae</taxon>
        <taxon>Stratiformator</taxon>
    </lineage>
</organism>
<keyword evidence="3 5" id="KW-1133">Transmembrane helix</keyword>
<evidence type="ECO:0000313" key="6">
    <source>
        <dbReference type="EMBL" id="QDT36619.1"/>
    </source>
</evidence>
<evidence type="ECO:0000256" key="3">
    <source>
        <dbReference type="ARBA" id="ARBA00022989"/>
    </source>
</evidence>
<dbReference type="PANTHER" id="PTHR30168:SF0">
    <property type="entry name" value="INNER MEMBRANE PROTEIN"/>
    <property type="match status" value="1"/>
</dbReference>
<dbReference type="Pfam" id="PF04228">
    <property type="entry name" value="Zn_peptidase"/>
    <property type="match status" value="1"/>
</dbReference>
<keyword evidence="2 5" id="KW-0812">Transmembrane</keyword>
<reference evidence="6 7" key="1">
    <citation type="submission" date="2019-02" db="EMBL/GenBank/DDBJ databases">
        <title>Deep-cultivation of Planctomycetes and their phenomic and genomic characterization uncovers novel biology.</title>
        <authorList>
            <person name="Wiegand S."/>
            <person name="Jogler M."/>
            <person name="Boedeker C."/>
            <person name="Pinto D."/>
            <person name="Vollmers J."/>
            <person name="Rivas-Marin E."/>
            <person name="Kohn T."/>
            <person name="Peeters S.H."/>
            <person name="Heuer A."/>
            <person name="Rast P."/>
            <person name="Oberbeckmann S."/>
            <person name="Bunk B."/>
            <person name="Jeske O."/>
            <person name="Meyerdierks A."/>
            <person name="Storesund J.E."/>
            <person name="Kallscheuer N."/>
            <person name="Luecker S."/>
            <person name="Lage O.M."/>
            <person name="Pohl T."/>
            <person name="Merkel B.J."/>
            <person name="Hornburger P."/>
            <person name="Mueller R.-W."/>
            <person name="Bruemmer F."/>
            <person name="Labrenz M."/>
            <person name="Spormann A.M."/>
            <person name="Op den Camp H."/>
            <person name="Overmann J."/>
            <person name="Amann R."/>
            <person name="Jetten M.S.M."/>
            <person name="Mascher T."/>
            <person name="Medema M.H."/>
            <person name="Devos D.P."/>
            <person name="Kaster A.-K."/>
            <person name="Ovreas L."/>
            <person name="Rohde M."/>
            <person name="Galperin M.Y."/>
            <person name="Jogler C."/>
        </authorList>
    </citation>
    <scope>NUCLEOTIDE SEQUENCE [LARGE SCALE GENOMIC DNA]</scope>
    <source>
        <strain evidence="6 7">Pan189</strain>
    </source>
</reference>
<dbReference type="OrthoDB" id="9774900at2"/>
<accession>A0A517QY76</accession>
<dbReference type="GO" id="GO:0016020">
    <property type="term" value="C:membrane"/>
    <property type="evidence" value="ECO:0007669"/>
    <property type="project" value="UniProtKB-SubCell"/>
</dbReference>
<gene>
    <name evidence="6" type="ORF">Pan189_09790</name>
</gene>
<dbReference type="RefSeq" id="WP_145362808.1">
    <property type="nucleotide sequence ID" value="NZ_CP036268.1"/>
</dbReference>
<dbReference type="PANTHER" id="PTHR30168">
    <property type="entry name" value="PUTATIVE MEMBRANE PROTEIN YPFJ"/>
    <property type="match status" value="1"/>
</dbReference>
<dbReference type="InterPro" id="IPR007343">
    <property type="entry name" value="Uncharacterised_pept_Zn_put"/>
</dbReference>
<keyword evidence="7" id="KW-1185">Reference proteome</keyword>
<dbReference type="Proteomes" id="UP000317318">
    <property type="component" value="Chromosome"/>
</dbReference>
<evidence type="ECO:0000256" key="4">
    <source>
        <dbReference type="ARBA" id="ARBA00023136"/>
    </source>
</evidence>
<protein>
    <submittedName>
        <fullName evidence="6">Neutral zinc metallopeptidase</fullName>
    </submittedName>
</protein>
<proteinExistence type="predicted"/>
<keyword evidence="4 5" id="KW-0472">Membrane</keyword>
<comment type="subcellular location">
    <subcellularLocation>
        <location evidence="1">Membrane</location>
        <topology evidence="1">Single-pass membrane protein</topology>
    </subcellularLocation>
</comment>
<dbReference type="AlphaFoldDB" id="A0A517QY76"/>
<evidence type="ECO:0000256" key="5">
    <source>
        <dbReference type="SAM" id="Phobius"/>
    </source>
</evidence>
<dbReference type="EMBL" id="CP036268">
    <property type="protein sequence ID" value="QDT36619.1"/>
    <property type="molecule type" value="Genomic_DNA"/>
</dbReference>
<sequence>MRWRGRRGSKNIEDRRGRRAPMATAGLGGGGLLIIVIILFLLGVDPGQILRVVANNAGPRPQVNQPVGNDKVNEERAKFVSVVLADTEEVWAEQFQQLGRKYSEPELVLFNGAVKSACGLNSSAVGPFYCPADHHVYIDLSFYDDLSKKLGAPGDFAQAYVVAHEVGHHVQNLLGLSDRLNRARGRVSEEELNELTVRMELQADFLAGVWAHHAQKNWDILEPGDVQEALRAAAAIGDDRLQMKSQGYVVPESFTHGTSEQRVRWFRRGFETGDITQGDTFNTNDL</sequence>